<reference evidence="1 2" key="1">
    <citation type="submission" date="2016-03" db="EMBL/GenBank/DDBJ databases">
        <authorList>
            <person name="Cho S.-Y."/>
            <person name="Lim S."/>
            <person name="Kim H."/>
            <person name="Soh E.H."/>
            <person name="Moon J.S."/>
        </authorList>
    </citation>
    <scope>NUCLEOTIDE SEQUENCE [LARGE SCALE GENOMIC DNA]</scope>
    <source>
        <strain evidence="1 2">KCTC 3810</strain>
    </source>
</reference>
<accession>A0ABX2VC40</accession>
<proteinExistence type="predicted"/>
<gene>
    <name evidence="1" type="ORF">A3783_07200</name>
</gene>
<dbReference type="EMBL" id="LVVL01000001">
    <property type="protein sequence ID" value="OAN15711.1"/>
    <property type="molecule type" value="Genomic_DNA"/>
</dbReference>
<organism evidence="1 2">
    <name type="scientific">Exiguobacterium undae</name>
    <dbReference type="NCBI Taxonomy" id="169177"/>
    <lineage>
        <taxon>Bacteria</taxon>
        <taxon>Bacillati</taxon>
        <taxon>Bacillota</taxon>
        <taxon>Bacilli</taxon>
        <taxon>Bacillales</taxon>
        <taxon>Bacillales Family XII. Incertae Sedis</taxon>
        <taxon>Exiguobacterium</taxon>
    </lineage>
</organism>
<evidence type="ECO:0000313" key="2">
    <source>
        <dbReference type="Proteomes" id="UP000078447"/>
    </source>
</evidence>
<dbReference type="Proteomes" id="UP000078447">
    <property type="component" value="Unassembled WGS sequence"/>
</dbReference>
<keyword evidence="2" id="KW-1185">Reference proteome</keyword>
<comment type="caution">
    <text evidence="1">The sequence shown here is derived from an EMBL/GenBank/DDBJ whole genome shotgun (WGS) entry which is preliminary data.</text>
</comment>
<protein>
    <submittedName>
        <fullName evidence="1">Uncharacterized protein</fullName>
    </submittedName>
</protein>
<evidence type="ECO:0000313" key="1">
    <source>
        <dbReference type="EMBL" id="OAN15711.1"/>
    </source>
</evidence>
<sequence length="231" mass="27150">MMTNPQPEWIQELFETVDQGELKDVPKLLYMALTLEPSYFTKAVSRLNQRLEVETLPEVSELLTVYRQFFISANPSEEYWTIAWNELIQTMHHFIDRSEAQQLFKEHVDLIDWWSSESLLSLPSWLTVLDLAERIDALDQFSSYLPDIFESYALETAKDEPFARLAWYALASKQQELLVPFHDRIEQAEAPAIRSLSDGDLLDQIDTTRVRMLKSKDNEPIELMFDRKWTL</sequence>
<name>A0ABX2VC40_9BACL</name>